<dbReference type="InterPro" id="IPR051396">
    <property type="entry name" value="Bact_Antivir_Def_Nuclease"/>
</dbReference>
<evidence type="ECO:0000313" key="3">
    <source>
        <dbReference type="EMBL" id="QGL48818.1"/>
    </source>
</evidence>
<dbReference type="AlphaFoldDB" id="A0AAJ2ZFI9"/>
<evidence type="ECO:0000259" key="1">
    <source>
        <dbReference type="Pfam" id="PF13175"/>
    </source>
</evidence>
<proteinExistence type="predicted"/>
<dbReference type="EMBL" id="CP045309">
    <property type="protein sequence ID" value="QGL48818.1"/>
    <property type="molecule type" value="Genomic_DNA"/>
</dbReference>
<dbReference type="PANTHER" id="PTHR43581:SF3">
    <property type="entry name" value="AAA+ ATPASE DOMAIN-CONTAINING PROTEIN"/>
    <property type="match status" value="1"/>
</dbReference>
<keyword evidence="4" id="KW-1185">Reference proteome</keyword>
<keyword evidence="2" id="KW-0067">ATP-binding</keyword>
<dbReference type="GO" id="GO:0005524">
    <property type="term" value="F:ATP binding"/>
    <property type="evidence" value="ECO:0007669"/>
    <property type="project" value="UniProtKB-KW"/>
</dbReference>
<dbReference type="Proteomes" id="UP000402241">
    <property type="component" value="Chromosome"/>
</dbReference>
<dbReference type="InterPro" id="IPR041685">
    <property type="entry name" value="AAA_GajA/Old/RecF-like"/>
</dbReference>
<reference evidence="3 4" key="1">
    <citation type="submission" date="2019-10" db="EMBL/GenBank/DDBJ databases">
        <title>Genome Sequence of Micromonospora terminaliae DSM 101760.</title>
        <authorList>
            <person name="Guo L."/>
        </authorList>
    </citation>
    <scope>NUCLEOTIDE SEQUENCE [LARGE SCALE GENOMIC DNA]</scope>
    <source>
        <strain evidence="3 4">DSM 101760</strain>
    </source>
</reference>
<feature type="domain" description="Endonuclease GajA/Old nuclease/RecF-like AAA" evidence="1">
    <location>
        <begin position="143"/>
        <end position="408"/>
    </location>
</feature>
<reference evidence="2 5" key="2">
    <citation type="submission" date="2020-02" db="EMBL/GenBank/DDBJ databases">
        <title>WGS of Micromonospora spp. isolated from hot spring.</title>
        <authorList>
            <person name="Thawai C."/>
        </authorList>
    </citation>
    <scope>NUCLEOTIDE SEQUENCE [LARGE SCALE GENOMIC DNA]</scope>
    <source>
        <strain evidence="2 5">TMS7</strain>
    </source>
</reference>
<dbReference type="Proteomes" id="UP000477779">
    <property type="component" value="Unassembled WGS sequence"/>
</dbReference>
<keyword evidence="2" id="KW-0547">Nucleotide-binding</keyword>
<protein>
    <submittedName>
        <fullName evidence="3">AAA family ATPase</fullName>
    </submittedName>
    <submittedName>
        <fullName evidence="2">ATP-binding protein</fullName>
    </submittedName>
</protein>
<dbReference type="InterPro" id="IPR027417">
    <property type="entry name" value="P-loop_NTPase"/>
</dbReference>
<dbReference type="Pfam" id="PF13175">
    <property type="entry name" value="AAA_15"/>
    <property type="match status" value="1"/>
</dbReference>
<accession>A0AAJ2ZFI9</accession>
<dbReference type="EMBL" id="JAAHBZ010000006">
    <property type="protein sequence ID" value="NES29187.1"/>
    <property type="molecule type" value="Genomic_DNA"/>
</dbReference>
<evidence type="ECO:0000313" key="2">
    <source>
        <dbReference type="EMBL" id="NES29187.1"/>
    </source>
</evidence>
<sequence>MRLRAVTVQKFKNIVDAQRIEIEDDVTGLVGKNEAGKTTVLKAMHRLNPANGVGRQFDVTTEYPRWRLARDRRQEDLSELRPIVAEFELEEADLTEISDLLPAAPPEGTVCFAARTYANGLVIWLRCDLDKLVRAAANESSVAEEDLPELLEGTSISKIKSRAKELSKEVKEESPLRAKALTAFATAIGSLDYLRGITVIGQEAANALAARLPKFFYFSSYNILPGEANLTELAAKVEDKEELTEAERTVVALLAHAGEEPADFMDADYDSRKAELQAASAELSSRVFEYWKQNPDLEVVFDTDNVAVRNHPNGGQTTHRFLKIEIRDGRHGGVETNFSTRSTGFQWFFSFFAAFSEYQSSEEPIIVLLDEPGTSLHGDAQKDFVRFVFEELGASKQTLYTTHSQFMVDPGRYEKLRAVHDRATRRDPNQGVKIGRIDLSADRETVLPVESALGYSISQHLFLGAGHHLALEGSSDFVYLQRFTEHLELQGKAGLDPRLAMIPVGGADNMPAFVALLGRRLKVSALIDGARTSSKVERVKAAARSNGVAESAIVTCAQASQDLPANADIEDLFEAEDYLRLYNWAFDARIKTDDLPQTKEPILRRIEIARGKFDHALPAHMLTQRREEFFAEVKSDTVARFERLFSLLNSTLS</sequence>
<name>A0AAJ2ZFI9_9ACTN</name>
<evidence type="ECO:0000313" key="4">
    <source>
        <dbReference type="Proteomes" id="UP000402241"/>
    </source>
</evidence>
<dbReference type="PANTHER" id="PTHR43581">
    <property type="entry name" value="ATP/GTP PHOSPHATASE"/>
    <property type="match status" value="1"/>
</dbReference>
<dbReference type="Gene3D" id="3.40.50.300">
    <property type="entry name" value="P-loop containing nucleotide triphosphate hydrolases"/>
    <property type="match status" value="1"/>
</dbReference>
<evidence type="ECO:0000313" key="5">
    <source>
        <dbReference type="Proteomes" id="UP000477779"/>
    </source>
</evidence>
<dbReference type="SUPFAM" id="SSF52540">
    <property type="entry name" value="P-loop containing nucleoside triphosphate hydrolases"/>
    <property type="match status" value="1"/>
</dbReference>
<gene>
    <name evidence="2" type="ORF">G3561_16750</name>
    <name evidence="3" type="ORF">GCE86_18425</name>
</gene>
<organism evidence="2 5">
    <name type="scientific">Micromonospora terminaliae</name>
    <dbReference type="NCBI Taxonomy" id="1914461"/>
    <lineage>
        <taxon>Bacteria</taxon>
        <taxon>Bacillati</taxon>
        <taxon>Actinomycetota</taxon>
        <taxon>Actinomycetes</taxon>
        <taxon>Micromonosporales</taxon>
        <taxon>Micromonosporaceae</taxon>
        <taxon>Micromonospora</taxon>
    </lineage>
</organism>